<name>A0ABW3FXC8_9PSEU</name>
<dbReference type="Proteomes" id="UP001597018">
    <property type="component" value="Unassembled WGS sequence"/>
</dbReference>
<feature type="transmembrane region" description="Helical" evidence="1">
    <location>
        <begin position="20"/>
        <end position="41"/>
    </location>
</feature>
<evidence type="ECO:0000313" key="2">
    <source>
        <dbReference type="EMBL" id="MFD0921960.1"/>
    </source>
</evidence>
<keyword evidence="1" id="KW-1133">Transmembrane helix</keyword>
<evidence type="ECO:0000313" key="3">
    <source>
        <dbReference type="Proteomes" id="UP001597018"/>
    </source>
</evidence>
<keyword evidence="1" id="KW-0812">Transmembrane</keyword>
<accession>A0ABW3FXC8</accession>
<comment type="caution">
    <text evidence="2">The sequence shown here is derived from an EMBL/GenBank/DDBJ whole genome shotgun (WGS) entry which is preliminary data.</text>
</comment>
<gene>
    <name evidence="2" type="ORF">ACFQ16_19625</name>
</gene>
<evidence type="ECO:0000256" key="1">
    <source>
        <dbReference type="SAM" id="Phobius"/>
    </source>
</evidence>
<sequence>MSGQRSAVESGPREKSSRPLVVLLLVIIVALITAVTVQTALTPAPGAAGRAELRDGVRAALQADDESGFKRLFDDDTAGDDYAADYLRSWQQRGVDRVVVDTVGDALVARGYRGGHQTACSAWPVFEDGSRWLLKGTPATDPGLCR</sequence>
<proteinExistence type="predicted"/>
<keyword evidence="3" id="KW-1185">Reference proteome</keyword>
<protein>
    <submittedName>
        <fullName evidence="2">Uncharacterized protein</fullName>
    </submittedName>
</protein>
<organism evidence="2 3">
    <name type="scientific">Saccharopolyspora rosea</name>
    <dbReference type="NCBI Taxonomy" id="524884"/>
    <lineage>
        <taxon>Bacteria</taxon>
        <taxon>Bacillati</taxon>
        <taxon>Actinomycetota</taxon>
        <taxon>Actinomycetes</taxon>
        <taxon>Pseudonocardiales</taxon>
        <taxon>Pseudonocardiaceae</taxon>
        <taxon>Saccharopolyspora</taxon>
    </lineage>
</organism>
<keyword evidence="1" id="KW-0472">Membrane</keyword>
<dbReference type="EMBL" id="JBHTIW010000017">
    <property type="protein sequence ID" value="MFD0921960.1"/>
    <property type="molecule type" value="Genomic_DNA"/>
</dbReference>
<dbReference type="RefSeq" id="WP_263248268.1">
    <property type="nucleotide sequence ID" value="NZ_BAABLT010000026.1"/>
</dbReference>
<reference evidence="3" key="1">
    <citation type="journal article" date="2019" name="Int. J. Syst. Evol. Microbiol.">
        <title>The Global Catalogue of Microorganisms (GCM) 10K type strain sequencing project: providing services to taxonomists for standard genome sequencing and annotation.</title>
        <authorList>
            <consortium name="The Broad Institute Genomics Platform"/>
            <consortium name="The Broad Institute Genome Sequencing Center for Infectious Disease"/>
            <person name="Wu L."/>
            <person name="Ma J."/>
        </authorList>
    </citation>
    <scope>NUCLEOTIDE SEQUENCE [LARGE SCALE GENOMIC DNA]</scope>
    <source>
        <strain evidence="3">CCUG 56401</strain>
    </source>
</reference>